<gene>
    <name evidence="2" type="ORF">Tel_17195</name>
</gene>
<geneLocation type="plasmid" evidence="2 3">
    <name>unnamed</name>
</geneLocation>
<dbReference type="AlphaFoldDB" id="A0A0S2TIS2"/>
<evidence type="ECO:0000313" key="3">
    <source>
        <dbReference type="Proteomes" id="UP000055136"/>
    </source>
</evidence>
<dbReference type="Pfam" id="PF21849">
    <property type="entry name" value="DUF6908"/>
    <property type="match status" value="1"/>
</dbReference>
<dbReference type="KEGG" id="tee:Tel_17195"/>
<sequence length="199" mass="22534">MTIYERIYKNLDKLGVMQVLASGRRSARSEVSGVMNLHLDVVLEESSGVVRIALAHYFRQSGDLCCDPDMTIRIDQQHKVAEALTFQQAMPPVYQEVYPEPGLVRPKLKKDLNAFLDQWLKNCLSQGHSFATKVVSRAQALTLVWRKTHRDYKAKREDGRKWIMVLRQGGSTLVPLDQLSDGEIKDRLPPGVELDTAAD</sequence>
<evidence type="ECO:0000259" key="1">
    <source>
        <dbReference type="Pfam" id="PF21849"/>
    </source>
</evidence>
<feature type="domain" description="DUF6908" evidence="1">
    <location>
        <begin position="25"/>
        <end position="128"/>
    </location>
</feature>
<organism evidence="2 3">
    <name type="scientific">Candidatus Tenderia electrophaga</name>
    <dbReference type="NCBI Taxonomy" id="1748243"/>
    <lineage>
        <taxon>Bacteria</taxon>
        <taxon>Pseudomonadati</taxon>
        <taxon>Pseudomonadota</taxon>
        <taxon>Gammaproteobacteria</taxon>
        <taxon>Candidatus Tenderiales</taxon>
        <taxon>Candidatus Tenderiaceae</taxon>
        <taxon>Candidatus Tenderia</taxon>
    </lineage>
</organism>
<protein>
    <recommendedName>
        <fullName evidence="1">DUF6908 domain-containing protein</fullName>
    </recommendedName>
</protein>
<keyword evidence="2" id="KW-0614">Plasmid</keyword>
<accession>A0A0S2TIS2</accession>
<name>A0A0S2TIS2_9GAMM</name>
<reference evidence="2" key="1">
    <citation type="submission" date="2015-10" db="EMBL/GenBank/DDBJ databases">
        <title>Description of Candidatus Tenderia electrophaga gen. nov, sp. nov., an Uncultivated Electroautotroph from a Biocathode Enrichment.</title>
        <authorList>
            <person name="Eddie B.J."/>
            <person name="Malanoski A.P."/>
            <person name="Wang Z."/>
            <person name="Hall R.J."/>
            <person name="Oh S.D."/>
            <person name="Heiner C."/>
            <person name="Lin B."/>
            <person name="Strycharz-Glaven S.M."/>
        </authorList>
    </citation>
    <scope>NUCLEOTIDE SEQUENCE [LARGE SCALE GENOMIC DNA]</scope>
    <source>
        <strain evidence="2">NRL1</strain>
        <plasmid evidence="2">unnamed</plasmid>
    </source>
</reference>
<dbReference type="Proteomes" id="UP000055136">
    <property type="component" value="Plasmid unnamed"/>
</dbReference>
<keyword evidence="3" id="KW-1185">Reference proteome</keyword>
<dbReference type="InterPro" id="IPR054203">
    <property type="entry name" value="DUF6908"/>
</dbReference>
<evidence type="ECO:0000313" key="2">
    <source>
        <dbReference type="EMBL" id="ALP54991.1"/>
    </source>
</evidence>
<proteinExistence type="predicted"/>
<dbReference type="EMBL" id="CP013100">
    <property type="protein sequence ID" value="ALP54991.1"/>
    <property type="molecule type" value="Genomic_DNA"/>
</dbReference>